<name>E8LPZ2_9VIBR</name>
<dbReference type="Proteomes" id="UP000004371">
    <property type="component" value="Unassembled WGS sequence"/>
</dbReference>
<accession>E8LPZ2</accession>
<evidence type="ECO:0008006" key="4">
    <source>
        <dbReference type="Google" id="ProtNLM"/>
    </source>
</evidence>
<keyword evidence="1" id="KW-0732">Signal</keyword>
<feature type="signal peptide" evidence="1">
    <location>
        <begin position="1"/>
        <end position="18"/>
    </location>
</feature>
<protein>
    <recommendedName>
        <fullName evidence="4">Outer membrane protein beta-barrel domain-containing protein</fullName>
    </recommendedName>
</protein>
<proteinExistence type="predicted"/>
<dbReference type="eggNOG" id="ENOG5031N89">
    <property type="taxonomic scope" value="Bacteria"/>
</dbReference>
<dbReference type="EMBL" id="AEVS01000014">
    <property type="protein sequence ID" value="EGA67266.1"/>
    <property type="molecule type" value="Genomic_DNA"/>
</dbReference>
<dbReference type="OrthoDB" id="5897825at2"/>
<organism evidence="2 3">
    <name type="scientific">Vibrio brasiliensis LMG 20546</name>
    <dbReference type="NCBI Taxonomy" id="945543"/>
    <lineage>
        <taxon>Bacteria</taxon>
        <taxon>Pseudomonadati</taxon>
        <taxon>Pseudomonadota</taxon>
        <taxon>Gammaproteobacteria</taxon>
        <taxon>Vibrionales</taxon>
        <taxon>Vibrionaceae</taxon>
        <taxon>Vibrio</taxon>
        <taxon>Vibrio oreintalis group</taxon>
    </lineage>
</organism>
<reference evidence="2 3" key="1">
    <citation type="journal article" date="2012" name="Int. J. Syst. Evol. Microbiol.">
        <title>Vibrio caribbeanicus sp. nov., isolated from the marine sponge Scleritoderma cyanea.</title>
        <authorList>
            <person name="Hoffmann M."/>
            <person name="Monday S.R."/>
            <person name="Allard M.W."/>
            <person name="Strain E.A."/>
            <person name="Whittaker P."/>
            <person name="Naum M."/>
            <person name="McCarthy P.J."/>
            <person name="Lopez J.V."/>
            <person name="Fischer M."/>
            <person name="Brown E.W."/>
        </authorList>
    </citation>
    <scope>NUCLEOTIDE SEQUENCE [LARGE SCALE GENOMIC DNA]</scope>
    <source>
        <strain evidence="2 3">LMG 20546</strain>
    </source>
</reference>
<evidence type="ECO:0000313" key="2">
    <source>
        <dbReference type="EMBL" id="EGA67266.1"/>
    </source>
</evidence>
<feature type="chain" id="PRO_5003226887" description="Outer membrane protein beta-barrel domain-containing protein" evidence="1">
    <location>
        <begin position="19"/>
        <end position="170"/>
    </location>
</feature>
<comment type="caution">
    <text evidence="2">The sequence shown here is derived from an EMBL/GenBank/DDBJ whole genome shotgun (WGS) entry which is preliminary data.</text>
</comment>
<evidence type="ECO:0000313" key="3">
    <source>
        <dbReference type="Proteomes" id="UP000004371"/>
    </source>
</evidence>
<keyword evidence="3" id="KW-1185">Reference proteome</keyword>
<dbReference type="RefSeq" id="WP_006877901.1">
    <property type="nucleotide sequence ID" value="NZ_AEVS01000014.1"/>
</dbReference>
<sequence>MKKQLLSLALLAPITAGATGLHISPELKMGPYLGAGISGGGLQLGLTDVAGLDALYLSYSHTSAEILLDKDRFKTYRVGGQYQFIDHPMKMALQLEGGVVEYQGKRDYVWSSNSTYTEATGATISAAWVVFVNDNVGFRLGSDFHYIDQNKTLLGTHWSATLSTGVVFHF</sequence>
<gene>
    <name evidence="2" type="ORF">VIBR0546_18386</name>
</gene>
<evidence type="ECO:0000256" key="1">
    <source>
        <dbReference type="SAM" id="SignalP"/>
    </source>
</evidence>
<dbReference type="AlphaFoldDB" id="E8LPZ2"/>